<organism evidence="2 3">
    <name type="scientific">Batillaria attramentaria</name>
    <dbReference type="NCBI Taxonomy" id="370345"/>
    <lineage>
        <taxon>Eukaryota</taxon>
        <taxon>Metazoa</taxon>
        <taxon>Spiralia</taxon>
        <taxon>Lophotrochozoa</taxon>
        <taxon>Mollusca</taxon>
        <taxon>Gastropoda</taxon>
        <taxon>Caenogastropoda</taxon>
        <taxon>Sorbeoconcha</taxon>
        <taxon>Cerithioidea</taxon>
        <taxon>Batillariidae</taxon>
        <taxon>Batillaria</taxon>
    </lineage>
</organism>
<feature type="transmembrane region" description="Helical" evidence="1">
    <location>
        <begin position="184"/>
        <end position="203"/>
    </location>
</feature>
<evidence type="ECO:0000256" key="1">
    <source>
        <dbReference type="SAM" id="Phobius"/>
    </source>
</evidence>
<evidence type="ECO:0000313" key="3">
    <source>
        <dbReference type="Proteomes" id="UP001519460"/>
    </source>
</evidence>
<evidence type="ECO:0008006" key="4">
    <source>
        <dbReference type="Google" id="ProtNLM"/>
    </source>
</evidence>
<keyword evidence="3" id="KW-1185">Reference proteome</keyword>
<keyword evidence="1" id="KW-0812">Transmembrane</keyword>
<feature type="transmembrane region" description="Helical" evidence="1">
    <location>
        <begin position="41"/>
        <end position="66"/>
    </location>
</feature>
<proteinExistence type="predicted"/>
<accession>A0ABD0JSN0</accession>
<keyword evidence="1" id="KW-0472">Membrane</keyword>
<feature type="transmembrane region" description="Helical" evidence="1">
    <location>
        <begin position="254"/>
        <end position="274"/>
    </location>
</feature>
<feature type="transmembrane region" description="Helical" evidence="1">
    <location>
        <begin position="123"/>
        <end position="145"/>
    </location>
</feature>
<protein>
    <recommendedName>
        <fullName evidence="4">Gustatory receptor</fullName>
    </recommendedName>
</protein>
<feature type="transmembrane region" description="Helical" evidence="1">
    <location>
        <begin position="78"/>
        <end position="102"/>
    </location>
</feature>
<sequence>MKRVPLNTALNPLLFVSFLSGTYTLPVRCKSRKFLSTVRGLLNVLFASVCCFTLFVNAISEVVFLLQEREGSTNIASYYRVCWIVGDLYLAFILTTMGSTSLRRFLSAFRSYKSEFSREEVRYLFVLGIGIYSFFMLVFSQVALIENVIKGADLTPDCRHNRSFHSHLSFVTCEPAFVSVTQHFSSGVFGTGFLIYLAVWRILMVEAKDIAECLRKQEKATLLENPERLEYFRLRHAEICDLIVKANNCLRHIIAAYFGSGVPCILFVIHGFVYKQLSEEEFADMAVLFVILVFYLTVMTLTGVALNLKMHEPASLLSKLNIVKSTGKGSEVVAGRNTYEGLVPRLLRSCPDCKLCGTILTYAVVIVQIQPKPGAGNTQTHPHTE</sequence>
<feature type="transmembrane region" description="Helical" evidence="1">
    <location>
        <begin position="286"/>
        <end position="308"/>
    </location>
</feature>
<gene>
    <name evidence="2" type="ORF">BaRGS_00031117</name>
</gene>
<evidence type="ECO:0000313" key="2">
    <source>
        <dbReference type="EMBL" id="KAK7477639.1"/>
    </source>
</evidence>
<reference evidence="2 3" key="1">
    <citation type="journal article" date="2023" name="Sci. Data">
        <title>Genome assembly of the Korean intertidal mud-creeper Batillaria attramentaria.</title>
        <authorList>
            <person name="Patra A.K."/>
            <person name="Ho P.T."/>
            <person name="Jun S."/>
            <person name="Lee S.J."/>
            <person name="Kim Y."/>
            <person name="Won Y.J."/>
        </authorList>
    </citation>
    <scope>NUCLEOTIDE SEQUENCE [LARGE SCALE GENOMIC DNA]</scope>
    <source>
        <strain evidence="2">Wonlab-2016</strain>
    </source>
</reference>
<dbReference type="Proteomes" id="UP001519460">
    <property type="component" value="Unassembled WGS sequence"/>
</dbReference>
<name>A0ABD0JSN0_9CAEN</name>
<dbReference type="AlphaFoldDB" id="A0ABD0JSN0"/>
<dbReference type="EMBL" id="JACVVK020000344">
    <property type="protein sequence ID" value="KAK7477639.1"/>
    <property type="molecule type" value="Genomic_DNA"/>
</dbReference>
<feature type="non-terminal residue" evidence="2">
    <location>
        <position position="385"/>
    </location>
</feature>
<keyword evidence="1" id="KW-1133">Transmembrane helix</keyword>
<comment type="caution">
    <text evidence="2">The sequence shown here is derived from an EMBL/GenBank/DDBJ whole genome shotgun (WGS) entry which is preliminary data.</text>
</comment>